<sequence>MVHALRDPDVLPRNPLIEPPALTSDNSILLDFDGTMVDLVDRPDAVVMDAELGRLIDHLIEVFDRRVAIVSGRSVTQLKFLLGRLATDIALVGSHGAEVHAHTSAATPLRPPELDGVEQAIHFQLAGMPGVLIESKTLGVAVHYRLDPCSEPRVRAVVKDLAASSGLVMQEGKMMLELRTAGADKGTGIAALMNQPPFAGTRPVFAGDDVTDEAGFAAVARMGGHGVLVGPERPTAARYRLADVGAVRQWLGRRP</sequence>
<evidence type="ECO:0000256" key="1">
    <source>
        <dbReference type="ARBA" id="ARBA00022801"/>
    </source>
</evidence>
<name>A0A844YV94_9SPHN</name>
<comment type="similarity">
    <text evidence="2">Belongs to the trehalose phosphatase family.</text>
</comment>
<dbReference type="EMBL" id="WTYV01000002">
    <property type="protein sequence ID" value="MXO71062.1"/>
    <property type="molecule type" value="Genomic_DNA"/>
</dbReference>
<dbReference type="Proteomes" id="UP000466966">
    <property type="component" value="Unassembled WGS sequence"/>
</dbReference>
<comment type="caution">
    <text evidence="3">The sequence shown here is derived from an EMBL/GenBank/DDBJ whole genome shotgun (WGS) entry which is preliminary data.</text>
</comment>
<evidence type="ECO:0000313" key="4">
    <source>
        <dbReference type="Proteomes" id="UP000466966"/>
    </source>
</evidence>
<dbReference type="InterPro" id="IPR023214">
    <property type="entry name" value="HAD_sf"/>
</dbReference>
<dbReference type="Gene3D" id="3.40.50.1000">
    <property type="entry name" value="HAD superfamily/HAD-like"/>
    <property type="match status" value="1"/>
</dbReference>
<accession>A0A844YV94</accession>
<dbReference type="AlphaFoldDB" id="A0A844YV94"/>
<dbReference type="OrthoDB" id="9814913at2"/>
<dbReference type="UniPathway" id="UPA00299"/>
<evidence type="ECO:0000313" key="3">
    <source>
        <dbReference type="EMBL" id="MXO71062.1"/>
    </source>
</evidence>
<evidence type="ECO:0000256" key="2">
    <source>
        <dbReference type="RuleBase" id="RU361117"/>
    </source>
</evidence>
<dbReference type="PANTHER" id="PTHR43768">
    <property type="entry name" value="TREHALOSE 6-PHOSPHATE PHOSPHATASE"/>
    <property type="match status" value="1"/>
</dbReference>
<comment type="pathway">
    <text evidence="2">Glycan biosynthesis; trehalose biosynthesis.</text>
</comment>
<dbReference type="InterPro" id="IPR036412">
    <property type="entry name" value="HAD-like_sf"/>
</dbReference>
<keyword evidence="1 2" id="KW-0378">Hydrolase</keyword>
<comment type="cofactor">
    <cofactor evidence="2">
        <name>Mg(2+)</name>
        <dbReference type="ChEBI" id="CHEBI:18420"/>
    </cofactor>
</comment>
<reference evidence="3 4" key="1">
    <citation type="submission" date="2019-12" db="EMBL/GenBank/DDBJ databases">
        <title>Genomic-based taxomic classification of the family Erythrobacteraceae.</title>
        <authorList>
            <person name="Xu L."/>
        </authorList>
    </citation>
    <scope>NUCLEOTIDE SEQUENCE [LARGE SCALE GENOMIC DNA]</scope>
    <source>
        <strain evidence="3 4">M0322</strain>
    </source>
</reference>
<dbReference type="PANTHER" id="PTHR43768:SF3">
    <property type="entry name" value="TREHALOSE 6-PHOSPHATE PHOSPHATASE"/>
    <property type="match status" value="1"/>
</dbReference>
<dbReference type="InterPro" id="IPR044651">
    <property type="entry name" value="OTSB-like"/>
</dbReference>
<dbReference type="InterPro" id="IPR003337">
    <property type="entry name" value="Trehalose_PPase"/>
</dbReference>
<gene>
    <name evidence="3" type="primary">otsB</name>
    <name evidence="3" type="ORF">GRI99_05340</name>
</gene>
<dbReference type="GO" id="GO:0005992">
    <property type="term" value="P:trehalose biosynthetic process"/>
    <property type="evidence" value="ECO:0007669"/>
    <property type="project" value="UniProtKB-UniPathway"/>
</dbReference>
<dbReference type="NCBIfam" id="TIGR00685">
    <property type="entry name" value="T6PP"/>
    <property type="match status" value="1"/>
</dbReference>
<organism evidence="3 4">
    <name type="scientific">Alteraurantiacibacter buctensis</name>
    <dbReference type="NCBI Taxonomy" id="1503981"/>
    <lineage>
        <taxon>Bacteria</taxon>
        <taxon>Pseudomonadati</taxon>
        <taxon>Pseudomonadota</taxon>
        <taxon>Alphaproteobacteria</taxon>
        <taxon>Sphingomonadales</taxon>
        <taxon>Erythrobacteraceae</taxon>
        <taxon>Alteraurantiacibacter</taxon>
    </lineage>
</organism>
<comment type="catalytic activity">
    <reaction evidence="2">
        <text>alpha,alpha-trehalose 6-phosphate + H2O = alpha,alpha-trehalose + phosphate</text>
        <dbReference type="Rhea" id="RHEA:23420"/>
        <dbReference type="ChEBI" id="CHEBI:15377"/>
        <dbReference type="ChEBI" id="CHEBI:16551"/>
        <dbReference type="ChEBI" id="CHEBI:43474"/>
        <dbReference type="ChEBI" id="CHEBI:58429"/>
        <dbReference type="EC" id="3.1.3.12"/>
    </reaction>
</comment>
<dbReference type="GO" id="GO:0046872">
    <property type="term" value="F:metal ion binding"/>
    <property type="evidence" value="ECO:0007669"/>
    <property type="project" value="UniProtKB-KW"/>
</dbReference>
<keyword evidence="4" id="KW-1185">Reference proteome</keyword>
<dbReference type="EC" id="3.1.3.12" evidence="2"/>
<keyword evidence="2" id="KW-0479">Metal-binding</keyword>
<keyword evidence="2" id="KW-0460">Magnesium</keyword>
<proteinExistence type="inferred from homology"/>
<protein>
    <recommendedName>
        <fullName evidence="2">Trehalose 6-phosphate phosphatase</fullName>
        <ecNumber evidence="2">3.1.3.12</ecNumber>
    </recommendedName>
</protein>
<dbReference type="GO" id="GO:0004805">
    <property type="term" value="F:trehalose-phosphatase activity"/>
    <property type="evidence" value="ECO:0007669"/>
    <property type="project" value="UniProtKB-EC"/>
</dbReference>
<dbReference type="Gene3D" id="3.30.70.1020">
    <property type="entry name" value="Trehalose-6-phosphate phosphatase related protein, domain 2"/>
    <property type="match status" value="1"/>
</dbReference>
<dbReference type="Pfam" id="PF02358">
    <property type="entry name" value="Trehalose_PPase"/>
    <property type="match status" value="1"/>
</dbReference>
<dbReference type="SUPFAM" id="SSF56784">
    <property type="entry name" value="HAD-like"/>
    <property type="match status" value="1"/>
</dbReference>
<comment type="function">
    <text evidence="2">Removes the phosphate from trehalose 6-phosphate to produce free trehalose.</text>
</comment>